<keyword evidence="2" id="KW-1185">Reference proteome</keyword>
<gene>
    <name evidence="1" type="ORF">MML48_1g13388</name>
</gene>
<reference evidence="1" key="1">
    <citation type="submission" date="2022-04" db="EMBL/GenBank/DDBJ databases">
        <title>Chromosome-scale genome assembly of Holotrichia oblita Faldermann.</title>
        <authorList>
            <person name="Rongchong L."/>
        </authorList>
    </citation>
    <scope>NUCLEOTIDE SEQUENCE</scope>
    <source>
        <strain evidence="1">81SQS9</strain>
    </source>
</reference>
<dbReference type="Proteomes" id="UP001056778">
    <property type="component" value="Chromosome 1"/>
</dbReference>
<protein>
    <submittedName>
        <fullName evidence="1">Dynein assembly factor 4 axonemal</fullName>
    </submittedName>
</protein>
<proteinExistence type="predicted"/>
<organism evidence="1 2">
    <name type="scientific">Holotrichia oblita</name>
    <name type="common">Chafer beetle</name>
    <dbReference type="NCBI Taxonomy" id="644536"/>
    <lineage>
        <taxon>Eukaryota</taxon>
        <taxon>Metazoa</taxon>
        <taxon>Ecdysozoa</taxon>
        <taxon>Arthropoda</taxon>
        <taxon>Hexapoda</taxon>
        <taxon>Insecta</taxon>
        <taxon>Pterygota</taxon>
        <taxon>Neoptera</taxon>
        <taxon>Endopterygota</taxon>
        <taxon>Coleoptera</taxon>
        <taxon>Polyphaga</taxon>
        <taxon>Scarabaeiformia</taxon>
        <taxon>Scarabaeidae</taxon>
        <taxon>Melolonthinae</taxon>
        <taxon>Holotrichia</taxon>
    </lineage>
</organism>
<dbReference type="EMBL" id="CM043015">
    <property type="protein sequence ID" value="KAI4471910.1"/>
    <property type="molecule type" value="Genomic_DNA"/>
</dbReference>
<name>A0ACB9TZ94_HOLOL</name>
<comment type="caution">
    <text evidence="1">The sequence shown here is derived from an EMBL/GenBank/DDBJ whole genome shotgun (WGS) entry which is preliminary data.</text>
</comment>
<evidence type="ECO:0000313" key="2">
    <source>
        <dbReference type="Proteomes" id="UP001056778"/>
    </source>
</evidence>
<sequence>MPIIIKDFKWRQTINTIIIQVPLRGIHQSKVEIFTCPRYIKASYSPYFFEIFPLEPVDRDKSRCTLTDTEITFELFKETPREWENLELDLPKSEKNQLKKRLIEEEHSRFAKECEDKLMKKSQLKKTAVREQICLETRQRETIESIKNNEKVKALGDLKEWKEDLISPNHKIVELDSSDDEGNQSQVAPAKVEVKRQKSLANLPKIKYNLKKCNIKDSVPLPRQNTTVTVEFTNRELPTPSRESRLEEEQEWLRKQSEVRRSAGFVSEDLRPEEKNPVYLLGKGDEFMKNNNYLGAISAYSFGIKLSEKYPDLYRKRGEAHYAIGNMQRCIEDCSQALDLMKPAVSANFLERVECIIRRGKALFQFGFREQGFKEIEVAYKMQPDNDELKELLTRFMDELNNAKNKSDDN</sequence>
<accession>A0ACB9TZ94</accession>
<evidence type="ECO:0000313" key="1">
    <source>
        <dbReference type="EMBL" id="KAI4471910.1"/>
    </source>
</evidence>